<feature type="compositionally biased region" description="Polar residues" evidence="1">
    <location>
        <begin position="1004"/>
        <end position="1014"/>
    </location>
</feature>
<gene>
    <name evidence="2" type="ORF">Pcinc_032858</name>
</gene>
<feature type="compositionally biased region" description="Pro residues" evidence="1">
    <location>
        <begin position="232"/>
        <end position="264"/>
    </location>
</feature>
<reference evidence="2" key="1">
    <citation type="submission" date="2023-10" db="EMBL/GenBank/DDBJ databases">
        <title>Genome assemblies of two species of porcelain crab, Petrolisthes cinctipes and Petrolisthes manimaculis (Anomura: Porcellanidae).</title>
        <authorList>
            <person name="Angst P."/>
        </authorList>
    </citation>
    <scope>NUCLEOTIDE SEQUENCE</scope>
    <source>
        <strain evidence="2">PB745_01</strain>
        <tissue evidence="2">Gill</tissue>
    </source>
</reference>
<feature type="compositionally biased region" description="Basic residues" evidence="1">
    <location>
        <begin position="951"/>
        <end position="969"/>
    </location>
</feature>
<proteinExistence type="predicted"/>
<feature type="compositionally biased region" description="Polar residues" evidence="1">
    <location>
        <begin position="430"/>
        <end position="482"/>
    </location>
</feature>
<feature type="region of interest" description="Disordered" evidence="1">
    <location>
        <begin position="1552"/>
        <end position="1602"/>
    </location>
</feature>
<feature type="compositionally biased region" description="Low complexity" evidence="1">
    <location>
        <begin position="25"/>
        <end position="36"/>
    </location>
</feature>
<feature type="compositionally biased region" description="Polar residues" evidence="1">
    <location>
        <begin position="910"/>
        <end position="929"/>
    </location>
</feature>
<protein>
    <submittedName>
        <fullName evidence="2">Uncharacterized protein</fullName>
    </submittedName>
</protein>
<feature type="region of interest" description="Disordered" evidence="1">
    <location>
        <begin position="705"/>
        <end position="759"/>
    </location>
</feature>
<comment type="caution">
    <text evidence="2">The sequence shown here is derived from an EMBL/GenBank/DDBJ whole genome shotgun (WGS) entry which is preliminary data.</text>
</comment>
<feature type="compositionally biased region" description="Polar residues" evidence="1">
    <location>
        <begin position="882"/>
        <end position="903"/>
    </location>
</feature>
<dbReference type="EMBL" id="JAWQEG010004548">
    <property type="protein sequence ID" value="KAK3861139.1"/>
    <property type="molecule type" value="Genomic_DNA"/>
</dbReference>
<feature type="compositionally biased region" description="Polar residues" evidence="1">
    <location>
        <begin position="1159"/>
        <end position="1182"/>
    </location>
</feature>
<feature type="compositionally biased region" description="Polar residues" evidence="1">
    <location>
        <begin position="492"/>
        <end position="514"/>
    </location>
</feature>
<feature type="compositionally biased region" description="Low complexity" evidence="1">
    <location>
        <begin position="1105"/>
        <end position="1119"/>
    </location>
</feature>
<feature type="compositionally biased region" description="Pro residues" evidence="1">
    <location>
        <begin position="313"/>
        <end position="341"/>
    </location>
</feature>
<feature type="compositionally biased region" description="Low complexity" evidence="1">
    <location>
        <begin position="128"/>
        <end position="153"/>
    </location>
</feature>
<feature type="compositionally biased region" description="Polar residues" evidence="1">
    <location>
        <begin position="736"/>
        <end position="752"/>
    </location>
</feature>
<feature type="compositionally biased region" description="Polar residues" evidence="1">
    <location>
        <begin position="389"/>
        <end position="404"/>
    </location>
</feature>
<evidence type="ECO:0000313" key="2">
    <source>
        <dbReference type="EMBL" id="KAK3861139.1"/>
    </source>
</evidence>
<accession>A0AAE1ETI4</accession>
<feature type="compositionally biased region" description="Polar residues" evidence="1">
    <location>
        <begin position="1095"/>
        <end position="1104"/>
    </location>
</feature>
<feature type="compositionally biased region" description="Polar residues" evidence="1">
    <location>
        <begin position="711"/>
        <end position="727"/>
    </location>
</feature>
<feature type="compositionally biased region" description="Low complexity" evidence="1">
    <location>
        <begin position="96"/>
        <end position="120"/>
    </location>
</feature>
<name>A0AAE1ETI4_PETCI</name>
<feature type="region of interest" description="Disordered" evidence="1">
    <location>
        <begin position="852"/>
        <end position="1015"/>
    </location>
</feature>
<feature type="compositionally biased region" description="Polar residues" evidence="1">
    <location>
        <begin position="1198"/>
        <end position="1221"/>
    </location>
</feature>
<sequence>MIMMGMTMLLPSSRAQWQHSYSRGPSHPLPSQSQPQRLYRPLQLPYPNLQQAPRPPIQPHPQHSQPHRPAPLKTSQPLRPHLPSPKLKPPPPPLPGHHQPNQPPQGQHQPNQPLLPGQHQSNEPPLPGQHQPNQPPQGQHQPNQPLLPGHHQPNQPPLPGQHQPNQPPPPPLQGQHKPDQPPPPPPPPQSTHTHNRRYQVSNNQQLLPLVKSQYPRPYQYPRPQPYSQQQPQRPPPQLQQPLKRPPPQLQKRPPPQLQQRPPPQLQQRPPHSQHQPQLQLQSPPQPLKRPLPQLQQQPPPQLQQRPPSQLQRRPPPQLQKQPPPQLQQRPPPQLQKRPPPQLQQRPLSQLQRPTPQLQKRLPSQLQQPPQNQHQPHLLSHHPHQSSNQYHHPQQASQNQPQHTLSHPQHSKPPQLSPQPLQPPPLHSSKYHTQPNPQSSQQISLYQPQQFSHHPQHNPQLTKVQPQSSQQPILYQPQQSSQPKHPGWPQHSPMKNSGSQQHPANRYPNTRQSAHQGIGGQQRLDTHHSSPHQSVAPTASPAQVTSDLASVTSTIIPTVTLTPAPSPISTITILPSNHYEESSNSSIKALAPILSLTQAASSIPLNTPVTVTLVSTTLAPSPASVRTPPSTTTFINHPGQISTYKDHDLGIPVLAESVTEKPFTQYHTIQHPVITQTLAALPFDSLNSGTTISAVTIKSNRDAISEADEVTPVSNSDSIYENSDTSDAGSKGEWKPSDSTTQKTLDQSFSHSTTPPPFLPPIIMKPVHIIVKATQLPSLYSQSNDNKTEKESTELRYGNEEKWIWGTDWSHKSPSASPNNFESEALHNTAVTTELPQPPADIHGDAYIDRGNNVHTQPSRTEERTDENVVLPMPQTHGIRQTEILSSSTLPRTEPTKTPANQFHSHVPPNSLLTSNSQAPIVNNQTQQKHQPPAPPLTTNETPNTQHSSITRPRKTLVPRPTRPQRRPSYYRKPNITTSFPSRPLRPLRRPLRRPPSRYRPHRPAQTSPTSSSRFQVLRPHLRKRPSKRVLPQFRPTSGLTFPLPTTEQDTNTSYMTGNDKFDSGSDNTSSQDSKFGYLDADQLVKDGLRAAVQNGDDNPTTRSVQNQQSQIPLQIQQEIPNEKVDTSTPNTVTNHDSGDDGESALQHYSLNDSKDLPVSKQTPTSSTSLFTEKVELTQTTSAWRPLQISAGRTRNRGETGSKSLSPNIQEQTTESLINYPSPQEDEYPYSTTSYPSYLLSTLQEDKDRDETTVSYTIGKYDIANDSASDHMNKNTKAIGMKNEATIREDESSSLSLLSLFSLAIPTRSLITPSVKTQDINMESDYQMSPQAPILHKQFANDNYYKQINLDTQSQNQSVTRYDLNQESFTNITTQGSIQRQHSAQTTTTYSNPWIPILREITEMPHSSSLNNGTLKQSLPYYFVDTEKASRGTPTSHDLIMSQSLEDSTISYLPKAFAEPTIGEDKLKQSTSEPLLKDNSFKQHTLLATTTEDGHNDGTLDGDLAFADSVVYEDRYKDTQFIPYPVMHNSAEGVMNYSNGQISLTPHSVQIDENNNKASKSDTPLNTFSTHEFTDGTHSTLAYSNGQTSDASQSNKDQPLESDFYPTHDSISNYTSFHQTVQYGFKVPAQFQPNGNSSKVGSNPTSTPRTTMTHQSSLFGSKIPAQSQSLGGRVTLTNLRGETIPLAVQEGYPAIPIISTKPEITQHNLVTLITEKIITSTQTLPSTTEEITAIPTEISTPKPSVRSVVKPMRKSPTVISQTTGNPRVRHRVPITRRRKYNTGPQLSGTLPPFLHQAVMVDRSDSDSHRNIAIDTGYGNVAYQQRGVIFINGKRQ</sequence>
<evidence type="ECO:0000313" key="3">
    <source>
        <dbReference type="Proteomes" id="UP001286313"/>
    </source>
</evidence>
<feature type="compositionally biased region" description="Low complexity" evidence="1">
    <location>
        <begin position="265"/>
        <end position="282"/>
    </location>
</feature>
<keyword evidence="3" id="KW-1185">Reference proteome</keyword>
<feature type="compositionally biased region" description="Polar residues" evidence="1">
    <location>
        <begin position="1064"/>
        <end position="1073"/>
    </location>
</feature>
<feature type="region of interest" description="Disordered" evidence="1">
    <location>
        <begin position="1092"/>
        <end position="1229"/>
    </location>
</feature>
<feature type="compositionally biased region" description="Low complexity" evidence="1">
    <location>
        <begin position="290"/>
        <end position="312"/>
    </location>
</feature>
<feature type="region of interest" description="Disordered" evidence="1">
    <location>
        <begin position="13"/>
        <end position="542"/>
    </location>
</feature>
<feature type="region of interest" description="Disordered" evidence="1">
    <location>
        <begin position="1032"/>
        <end position="1074"/>
    </location>
</feature>
<organism evidence="2 3">
    <name type="scientific">Petrolisthes cinctipes</name>
    <name type="common">Flat porcelain crab</name>
    <dbReference type="NCBI Taxonomy" id="88211"/>
    <lineage>
        <taxon>Eukaryota</taxon>
        <taxon>Metazoa</taxon>
        <taxon>Ecdysozoa</taxon>
        <taxon>Arthropoda</taxon>
        <taxon>Crustacea</taxon>
        <taxon>Multicrustacea</taxon>
        <taxon>Malacostraca</taxon>
        <taxon>Eumalacostraca</taxon>
        <taxon>Eucarida</taxon>
        <taxon>Decapoda</taxon>
        <taxon>Pleocyemata</taxon>
        <taxon>Anomura</taxon>
        <taxon>Galatheoidea</taxon>
        <taxon>Porcellanidae</taxon>
        <taxon>Petrolisthes</taxon>
    </lineage>
</organism>
<feature type="region of interest" description="Disordered" evidence="1">
    <location>
        <begin position="1631"/>
        <end position="1652"/>
    </location>
</feature>
<feature type="compositionally biased region" description="Polar residues" evidence="1">
    <location>
        <begin position="936"/>
        <end position="950"/>
    </location>
</feature>
<feature type="compositionally biased region" description="Pro residues" evidence="1">
    <location>
        <begin position="180"/>
        <end position="189"/>
    </location>
</feature>
<feature type="compositionally biased region" description="Pro residues" evidence="1">
    <location>
        <begin position="154"/>
        <end position="172"/>
    </location>
</feature>
<evidence type="ECO:0000256" key="1">
    <source>
        <dbReference type="SAM" id="MobiDB-lite"/>
    </source>
</evidence>
<feature type="compositionally biased region" description="Polar residues" evidence="1">
    <location>
        <begin position="530"/>
        <end position="542"/>
    </location>
</feature>
<feature type="compositionally biased region" description="Pro residues" evidence="1">
    <location>
        <begin position="414"/>
        <end position="425"/>
    </location>
</feature>
<feature type="compositionally biased region" description="Polar residues" evidence="1">
    <location>
        <begin position="13"/>
        <end position="23"/>
    </location>
</feature>
<feature type="compositionally biased region" description="Pro residues" evidence="1">
    <location>
        <begin position="80"/>
        <end position="95"/>
    </location>
</feature>
<feature type="compositionally biased region" description="Polar residues" evidence="1">
    <location>
        <begin position="1034"/>
        <end position="1056"/>
    </location>
</feature>
<feature type="compositionally biased region" description="Polar residues" evidence="1">
    <location>
        <begin position="1126"/>
        <end position="1135"/>
    </location>
</feature>
<feature type="compositionally biased region" description="Low complexity" evidence="1">
    <location>
        <begin position="342"/>
        <end position="377"/>
    </location>
</feature>
<feature type="compositionally biased region" description="Basic residues" evidence="1">
    <location>
        <begin position="985"/>
        <end position="1002"/>
    </location>
</feature>
<feature type="compositionally biased region" description="Polar residues" evidence="1">
    <location>
        <begin position="1552"/>
        <end position="1596"/>
    </location>
</feature>
<dbReference type="Proteomes" id="UP001286313">
    <property type="component" value="Unassembled WGS sequence"/>
</dbReference>